<keyword evidence="1" id="KW-0472">Membrane</keyword>
<feature type="transmembrane region" description="Helical" evidence="1">
    <location>
        <begin position="28"/>
        <end position="48"/>
    </location>
</feature>
<gene>
    <name evidence="2" type="ORF">GGQ80_002362</name>
</gene>
<dbReference type="Proteomes" id="UP000529795">
    <property type="component" value="Unassembled WGS sequence"/>
</dbReference>
<reference evidence="2 3" key="1">
    <citation type="submission" date="2020-08" db="EMBL/GenBank/DDBJ databases">
        <title>Genomic Encyclopedia of Type Strains, Phase IV (KMG-IV): sequencing the most valuable type-strain genomes for metagenomic binning, comparative biology and taxonomic classification.</title>
        <authorList>
            <person name="Goeker M."/>
        </authorList>
    </citation>
    <scope>NUCLEOTIDE SEQUENCE [LARGE SCALE GENOMIC DNA]</scope>
    <source>
        <strain evidence="2 3">YC6723</strain>
    </source>
</reference>
<sequence length="103" mass="11076">MVLATYALPLVMLPCRSAARVVAALLALTVVAPLTAPLAIGFLASWIGRTMAGHDRCQSVCALCRIGVDRLAWASAGARRAFAQRMAARRPQGTWLADWRKSL</sequence>
<evidence type="ECO:0000313" key="2">
    <source>
        <dbReference type="EMBL" id="MBB4154449.1"/>
    </source>
</evidence>
<evidence type="ECO:0000256" key="1">
    <source>
        <dbReference type="SAM" id="Phobius"/>
    </source>
</evidence>
<evidence type="ECO:0000313" key="3">
    <source>
        <dbReference type="Proteomes" id="UP000529795"/>
    </source>
</evidence>
<keyword evidence="3" id="KW-1185">Reference proteome</keyword>
<accession>A0A840F9V6</accession>
<dbReference type="AlphaFoldDB" id="A0A840F9V6"/>
<dbReference type="EMBL" id="JACIEV010000006">
    <property type="protein sequence ID" value="MBB4154449.1"/>
    <property type="molecule type" value="Genomic_DNA"/>
</dbReference>
<comment type="caution">
    <text evidence="2">The sequence shown here is derived from an EMBL/GenBank/DDBJ whole genome shotgun (WGS) entry which is preliminary data.</text>
</comment>
<protein>
    <submittedName>
        <fullName evidence="2">Uncharacterized protein</fullName>
    </submittedName>
</protein>
<keyword evidence="1" id="KW-1133">Transmembrane helix</keyword>
<keyword evidence="1" id="KW-0812">Transmembrane</keyword>
<organism evidence="2 3">
    <name type="scientific">Sphingomonas jinjuensis</name>
    <dbReference type="NCBI Taxonomy" id="535907"/>
    <lineage>
        <taxon>Bacteria</taxon>
        <taxon>Pseudomonadati</taxon>
        <taxon>Pseudomonadota</taxon>
        <taxon>Alphaproteobacteria</taxon>
        <taxon>Sphingomonadales</taxon>
        <taxon>Sphingomonadaceae</taxon>
        <taxon>Sphingomonas</taxon>
    </lineage>
</organism>
<proteinExistence type="predicted"/>
<name>A0A840F9V6_9SPHN</name>